<accession>A0A0H3ML10</accession>
<gene>
    <name evidence="5" type="primary">ygiT</name>
    <name evidence="5" type="ordered locus">ECIAI39_3516</name>
</gene>
<dbReference type="InterPro" id="IPR010982">
    <property type="entry name" value="Lambda_DNA-bd_dom_sf"/>
</dbReference>
<feature type="domain" description="HTH cro/C1-type" evidence="4">
    <location>
        <begin position="74"/>
        <end position="127"/>
    </location>
</feature>
<dbReference type="PROSITE" id="PS50943">
    <property type="entry name" value="HTH_CROC1"/>
    <property type="match status" value="1"/>
</dbReference>
<dbReference type="SUPFAM" id="SSF47413">
    <property type="entry name" value="lambda repressor-like DNA-binding domains"/>
    <property type="match status" value="1"/>
</dbReference>
<dbReference type="SMR" id="A0A0H3ML10"/>
<keyword evidence="3" id="KW-0804">Transcription</keyword>
<dbReference type="RefSeq" id="WP_000650107.1">
    <property type="nucleotide sequence ID" value="NC_011750.1"/>
</dbReference>
<sequence length="131" mass="14703">MKCPVCHQGEMVSGIKDIPYTFRGRKTVLKGIHGLYCVHCEESIMNKEESDAFMAQVKAFRASVNAETVAPEFIVKVRKKLSLTQKEASEIFGGGVNAFSRYEKGNAQPHPSTIKLLRVLDKHPELLNEIR</sequence>
<dbReference type="Pfam" id="PF15731">
    <property type="entry name" value="MqsA_antitoxin"/>
    <property type="match status" value="1"/>
</dbReference>
<evidence type="ECO:0000259" key="4">
    <source>
        <dbReference type="PROSITE" id="PS50943"/>
    </source>
</evidence>
<dbReference type="Gene3D" id="3.10.20.860">
    <property type="match status" value="1"/>
</dbReference>
<dbReference type="AlphaFoldDB" id="A0A0H3ML10"/>
<dbReference type="CDD" id="cd12870">
    <property type="entry name" value="MqsA"/>
    <property type="match status" value="1"/>
</dbReference>
<dbReference type="PANTHER" id="PTHR36511">
    <property type="entry name" value="MERR FAMILY BACTERIAL REGULATORY PROTEIN"/>
    <property type="match status" value="1"/>
</dbReference>
<dbReference type="EMBL" id="CU928164">
    <property type="protein sequence ID" value="CAR19632.1"/>
    <property type="molecule type" value="Genomic_DNA"/>
</dbReference>
<dbReference type="CDD" id="cd00093">
    <property type="entry name" value="HTH_XRE"/>
    <property type="match status" value="1"/>
</dbReference>
<evidence type="ECO:0000256" key="3">
    <source>
        <dbReference type="ARBA" id="ARBA00023163"/>
    </source>
</evidence>
<keyword evidence="2 5" id="KW-0238">DNA-binding</keyword>
<reference evidence="6" key="1">
    <citation type="journal article" date="2009" name="PLoS Genet.">
        <title>Organised genome dynamics in the Escherichia coli species results in highly diverse adaptive paths.</title>
        <authorList>
            <person name="Touchon M."/>
            <person name="Hoede C."/>
            <person name="Tenaillon O."/>
            <person name="Barbe V."/>
            <person name="Baeriswyl S."/>
            <person name="Bidet P."/>
            <person name="Bingen E."/>
            <person name="Bonacorsi S."/>
            <person name="Bouchier C."/>
            <person name="Bouvet O."/>
            <person name="Calteau A."/>
            <person name="Chiapello H."/>
            <person name="Clermont O."/>
            <person name="Cruveiller S."/>
            <person name="Danchin A."/>
            <person name="Diard M."/>
            <person name="Dossat C."/>
            <person name="Karoui M.E."/>
            <person name="Frapy E."/>
            <person name="Garry L."/>
            <person name="Ghigo J.M."/>
            <person name="Gilles A.M."/>
            <person name="Johnson J."/>
            <person name="Le Bouguenec C."/>
            <person name="Lescat M."/>
            <person name="Mangenot S."/>
            <person name="Martinez-Jehanne V."/>
            <person name="Matic I."/>
            <person name="Nassif X."/>
            <person name="Oztas S."/>
            <person name="Petit M.A."/>
            <person name="Pichon C."/>
            <person name="Rouy Z."/>
            <person name="Ruf C.S."/>
            <person name="Schneider D."/>
            <person name="Tourret J."/>
            <person name="Vacherie B."/>
            <person name="Vallenet D."/>
            <person name="Medigue C."/>
            <person name="Rocha E.P.C."/>
            <person name="Denamur E."/>
        </authorList>
    </citation>
    <scope>NUCLEOTIDE SEQUENCE [LARGE SCALE GENOMIC DNA]</scope>
    <source>
        <strain evidence="6">IAI39 / ExPEC</strain>
    </source>
</reference>
<dbReference type="InterPro" id="IPR022452">
    <property type="entry name" value="MqsA"/>
</dbReference>
<dbReference type="HOGENOM" id="CLU_115776_1_1_6"/>
<dbReference type="NCBIfam" id="TIGR03831">
    <property type="entry name" value="YgiT_finger"/>
    <property type="match status" value="1"/>
</dbReference>
<evidence type="ECO:0000313" key="6">
    <source>
        <dbReference type="Proteomes" id="UP000000749"/>
    </source>
</evidence>
<dbReference type="NCBIfam" id="TIGR03830">
    <property type="entry name" value="CxxCG_CxxCG_HTH"/>
    <property type="match status" value="1"/>
</dbReference>
<dbReference type="InterPro" id="IPR032758">
    <property type="entry name" value="MqsA/HigA-2"/>
</dbReference>
<dbReference type="Gene3D" id="1.10.260.40">
    <property type="entry name" value="lambda repressor-like DNA-binding domains"/>
    <property type="match status" value="1"/>
</dbReference>
<evidence type="ECO:0000256" key="2">
    <source>
        <dbReference type="ARBA" id="ARBA00023125"/>
    </source>
</evidence>
<dbReference type="GO" id="GO:0003677">
    <property type="term" value="F:DNA binding"/>
    <property type="evidence" value="ECO:0007669"/>
    <property type="project" value="UniProtKB-KW"/>
</dbReference>
<dbReference type="InterPro" id="IPR001387">
    <property type="entry name" value="Cro/C1-type_HTH"/>
</dbReference>
<evidence type="ECO:0000256" key="1">
    <source>
        <dbReference type="ARBA" id="ARBA00023015"/>
    </source>
</evidence>
<dbReference type="InterPro" id="IPR052359">
    <property type="entry name" value="HTH-type_reg/antitoxin"/>
</dbReference>
<keyword evidence="1" id="KW-0805">Transcription regulation</keyword>
<dbReference type="SMART" id="SM00530">
    <property type="entry name" value="HTH_XRE"/>
    <property type="match status" value="1"/>
</dbReference>
<dbReference type="STRING" id="585057.ECIAI39_3516"/>
<dbReference type="KEGG" id="ect:ECIAI39_3516"/>
<protein>
    <submittedName>
        <fullName evidence="5">Putative DNA-binding transcriptional regulator</fullName>
    </submittedName>
</protein>
<evidence type="ECO:0000313" key="5">
    <source>
        <dbReference type="EMBL" id="CAR19632.1"/>
    </source>
</evidence>
<dbReference type="PANTHER" id="PTHR36511:SF4">
    <property type="entry name" value="ANTITOXIN MQSA"/>
    <property type="match status" value="1"/>
</dbReference>
<dbReference type="PATRIC" id="fig|585057.6.peg.3644"/>
<organism evidence="5 6">
    <name type="scientific">Escherichia coli O7:K1 (strain IAI39 / ExPEC)</name>
    <dbReference type="NCBI Taxonomy" id="585057"/>
    <lineage>
        <taxon>Bacteria</taxon>
        <taxon>Pseudomonadati</taxon>
        <taxon>Pseudomonadota</taxon>
        <taxon>Gammaproteobacteria</taxon>
        <taxon>Enterobacterales</taxon>
        <taxon>Enterobacteriaceae</taxon>
        <taxon>Escherichia</taxon>
    </lineage>
</organism>
<name>A0A0H3ML10_ECO7I</name>
<dbReference type="InterPro" id="IPR022453">
    <property type="entry name" value="Znf_MqsA-type"/>
</dbReference>
<dbReference type="Proteomes" id="UP000000749">
    <property type="component" value="Chromosome"/>
</dbReference>
<proteinExistence type="predicted"/>